<gene>
    <name evidence="2" type="ORF">EVAR_48635_1</name>
</gene>
<sequence length="184" mass="20971">MRAYMKAKYALIMVIHVYASGRQEIICLCQAYLFADSSSQKISRREPRSSNDPSRFTFDPANRRTEPGLRGGNWVLKVERGGFEIELGKLRAEPCRSRSRINHDFGSFFLAVSIQVSVPANRQSSEVATDRGQRIQICLNASAYFTRKQPDLRDACIPLWSPLFLSEDEIEPEEEDDSTDEDDD</sequence>
<dbReference type="Proteomes" id="UP000299102">
    <property type="component" value="Unassembled WGS sequence"/>
</dbReference>
<feature type="region of interest" description="Disordered" evidence="1">
    <location>
        <begin position="43"/>
        <end position="64"/>
    </location>
</feature>
<protein>
    <submittedName>
        <fullName evidence="2">Uncharacterized protein</fullName>
    </submittedName>
</protein>
<comment type="caution">
    <text evidence="2">The sequence shown here is derived from an EMBL/GenBank/DDBJ whole genome shotgun (WGS) entry which is preliminary data.</text>
</comment>
<accession>A0A4C1XNU4</accession>
<keyword evidence="3" id="KW-1185">Reference proteome</keyword>
<dbReference type="AlphaFoldDB" id="A0A4C1XNU4"/>
<evidence type="ECO:0000313" key="2">
    <source>
        <dbReference type="EMBL" id="GBP65158.1"/>
    </source>
</evidence>
<name>A0A4C1XNU4_EUMVA</name>
<reference evidence="2 3" key="1">
    <citation type="journal article" date="2019" name="Commun. Biol.">
        <title>The bagworm genome reveals a unique fibroin gene that provides high tensile strength.</title>
        <authorList>
            <person name="Kono N."/>
            <person name="Nakamura H."/>
            <person name="Ohtoshi R."/>
            <person name="Tomita M."/>
            <person name="Numata K."/>
            <person name="Arakawa K."/>
        </authorList>
    </citation>
    <scope>NUCLEOTIDE SEQUENCE [LARGE SCALE GENOMIC DNA]</scope>
</reference>
<organism evidence="2 3">
    <name type="scientific">Eumeta variegata</name>
    <name type="common">Bagworm moth</name>
    <name type="synonym">Eumeta japonica</name>
    <dbReference type="NCBI Taxonomy" id="151549"/>
    <lineage>
        <taxon>Eukaryota</taxon>
        <taxon>Metazoa</taxon>
        <taxon>Ecdysozoa</taxon>
        <taxon>Arthropoda</taxon>
        <taxon>Hexapoda</taxon>
        <taxon>Insecta</taxon>
        <taxon>Pterygota</taxon>
        <taxon>Neoptera</taxon>
        <taxon>Endopterygota</taxon>
        <taxon>Lepidoptera</taxon>
        <taxon>Glossata</taxon>
        <taxon>Ditrysia</taxon>
        <taxon>Tineoidea</taxon>
        <taxon>Psychidae</taxon>
        <taxon>Oiketicinae</taxon>
        <taxon>Eumeta</taxon>
    </lineage>
</organism>
<dbReference type="EMBL" id="BGZK01000921">
    <property type="protein sequence ID" value="GBP65158.1"/>
    <property type="molecule type" value="Genomic_DNA"/>
</dbReference>
<proteinExistence type="predicted"/>
<evidence type="ECO:0000313" key="3">
    <source>
        <dbReference type="Proteomes" id="UP000299102"/>
    </source>
</evidence>
<evidence type="ECO:0000256" key="1">
    <source>
        <dbReference type="SAM" id="MobiDB-lite"/>
    </source>
</evidence>